<dbReference type="SUPFAM" id="SSF56770">
    <property type="entry name" value="HydA/Nqo6-like"/>
    <property type="match status" value="1"/>
</dbReference>
<dbReference type="GO" id="GO:0009061">
    <property type="term" value="P:anaerobic respiration"/>
    <property type="evidence" value="ECO:0007669"/>
    <property type="project" value="TreeGrafter"/>
</dbReference>
<dbReference type="KEGG" id="dat:HRM2_22350"/>
<dbReference type="GO" id="GO:0042597">
    <property type="term" value="C:periplasmic space"/>
    <property type="evidence" value="ECO:0007669"/>
    <property type="project" value="UniProtKB-SubCell"/>
</dbReference>
<proteinExistence type="inferred from homology"/>
<dbReference type="PROSITE" id="PS51318">
    <property type="entry name" value="TAT"/>
    <property type="match status" value="1"/>
</dbReference>
<dbReference type="PANTHER" id="PTHR30013">
    <property type="entry name" value="NIFE / NIFESE HYDROGENASE SMALL SUBUNIT FAMILY MEMBER"/>
    <property type="match status" value="1"/>
</dbReference>
<sequence length="330" mass="35833">MAFVHNKFKQRHQGGAMKETEEKSFYERLEGKGVSRRDFLKYCTVMTASMGLSASCVGQVASSIEKAASGTRPSVVWLHFGECTGCSEAFLRTPNVGAIILETISVEYHETIMAASGHQAEKSLEQAIKTHKGKFICVVEGSIATAYNGAYGKVGGRTFLEIANDVIPKAAVTIALGTCAAYGGIPSAAPNPGGYKGVKDAIGVATINISGCPPNPLNLLSTIVKYLNKETIELDELGRPLFAYAETVHDRCPRLKHFENDEFVEEFGSKEAELGYCLYHMGCKGPETYNNCPTAKFNDGTSFPIQAGHPCIGCSEPDFWDTMTPFYEEY</sequence>
<evidence type="ECO:0000313" key="18">
    <source>
        <dbReference type="Proteomes" id="UP000000442"/>
    </source>
</evidence>
<evidence type="ECO:0000256" key="14">
    <source>
        <dbReference type="PIRSR" id="PIRSR000310-1"/>
    </source>
</evidence>
<keyword evidence="18" id="KW-1185">Reference proteome</keyword>
<comment type="similarity">
    <text evidence="4">Belongs to the [NiFe]/[NiFeSe] hydrogenase small subunit family.</text>
</comment>
<protein>
    <submittedName>
        <fullName evidence="17">HynB</fullName>
        <ecNumber evidence="17">1.12.2.1</ecNumber>
    </submittedName>
</protein>
<dbReference type="GO" id="GO:0046872">
    <property type="term" value="F:metal ion binding"/>
    <property type="evidence" value="ECO:0007669"/>
    <property type="project" value="UniProtKB-KW"/>
</dbReference>
<dbReference type="Pfam" id="PF14720">
    <property type="entry name" value="NiFe_hyd_SSU_C"/>
    <property type="match status" value="1"/>
</dbReference>
<reference evidence="17 18" key="1">
    <citation type="journal article" date="2009" name="Environ. Microbiol.">
        <title>Genome sequence of Desulfobacterium autotrophicum HRM2, a marine sulfate reducer oxidizing organic carbon completely to carbon dioxide.</title>
        <authorList>
            <person name="Strittmatter A.W."/>
            <person name="Liesegang H."/>
            <person name="Rabus R."/>
            <person name="Decker I."/>
            <person name="Amann J."/>
            <person name="Andres S."/>
            <person name="Henne A."/>
            <person name="Fricke W.F."/>
            <person name="Martinez-Arias R."/>
            <person name="Bartels D."/>
            <person name="Goesmann A."/>
            <person name="Krause L."/>
            <person name="Puehler A."/>
            <person name="Klenk H.P."/>
            <person name="Richter M."/>
            <person name="Schuler M."/>
            <person name="Gloeckner F.O."/>
            <person name="Meyerdierks A."/>
            <person name="Gottschalk G."/>
            <person name="Amann R."/>
        </authorList>
    </citation>
    <scope>NUCLEOTIDE SEQUENCE [LARGE SCALE GENOMIC DNA]</scope>
    <source>
        <strain evidence="18">ATCC 43914 / DSM 3382 / HRM2</strain>
    </source>
</reference>
<evidence type="ECO:0000256" key="8">
    <source>
        <dbReference type="ARBA" id="ARBA00022729"/>
    </source>
</evidence>
<dbReference type="Pfam" id="PF01058">
    <property type="entry name" value="Oxidored_q6"/>
    <property type="match status" value="1"/>
</dbReference>
<feature type="binding site" evidence="14">
    <location>
        <position position="179"/>
    </location>
    <ligand>
        <name>[4Fe-4S] cluster</name>
        <dbReference type="ChEBI" id="CHEBI:49883"/>
        <label>1</label>
    </ligand>
</feature>
<evidence type="ECO:0000256" key="11">
    <source>
        <dbReference type="ARBA" id="ARBA00023004"/>
    </source>
</evidence>
<feature type="binding site" evidence="14">
    <location>
        <position position="249"/>
    </location>
    <ligand>
        <name>[4Fe-4S] cluster</name>
        <dbReference type="ChEBI" id="CHEBI:49883"/>
        <label>2</label>
    </ligand>
</feature>
<evidence type="ECO:0000256" key="4">
    <source>
        <dbReference type="ARBA" id="ARBA00006605"/>
    </source>
</evidence>
<dbReference type="GO" id="GO:0047806">
    <property type="term" value="F:cytochrome-c3 hydrogenase activity"/>
    <property type="evidence" value="ECO:0007669"/>
    <property type="project" value="UniProtKB-EC"/>
</dbReference>
<dbReference type="GO" id="GO:0009375">
    <property type="term" value="C:ferredoxin hydrogenase complex"/>
    <property type="evidence" value="ECO:0007669"/>
    <property type="project" value="InterPro"/>
</dbReference>
<dbReference type="InterPro" id="IPR037148">
    <property type="entry name" value="NiFe-Hase_small_C_sf"/>
</dbReference>
<keyword evidence="6 14" id="KW-0004">4Fe-4S</keyword>
<accession>C0QEJ1</accession>
<dbReference type="Proteomes" id="UP000000442">
    <property type="component" value="Chromosome"/>
</dbReference>
<evidence type="ECO:0000256" key="1">
    <source>
        <dbReference type="ARBA" id="ARBA00001927"/>
    </source>
</evidence>
<feature type="binding site" evidence="14">
    <location>
        <position position="86"/>
    </location>
    <ligand>
        <name>[4Fe-4S] cluster</name>
        <dbReference type="ChEBI" id="CHEBI:49883"/>
        <label>1</label>
    </ligand>
</feature>
<evidence type="ECO:0000259" key="15">
    <source>
        <dbReference type="Pfam" id="PF01058"/>
    </source>
</evidence>
<dbReference type="HOGENOM" id="CLU_046107_0_0_7"/>
<feature type="domain" description="NADH:ubiquinone oxidoreductase-like 20kDa subunit" evidence="15">
    <location>
        <begin position="83"/>
        <end position="225"/>
    </location>
</feature>
<dbReference type="Gene3D" id="4.10.480.10">
    <property type="entry name" value="Cytochrome-c3 hydrogenase, C-terminal domain"/>
    <property type="match status" value="1"/>
</dbReference>
<keyword evidence="7 14" id="KW-0479">Metal-binding</keyword>
<evidence type="ECO:0000256" key="5">
    <source>
        <dbReference type="ARBA" id="ARBA00011771"/>
    </source>
</evidence>
<feature type="binding site" evidence="14">
    <location>
        <position position="252"/>
    </location>
    <ligand>
        <name>[4Fe-4S] cluster</name>
        <dbReference type="ChEBI" id="CHEBI:49883"/>
        <label>2</label>
    </ligand>
</feature>
<feature type="binding site" evidence="14">
    <location>
        <position position="283"/>
    </location>
    <ligand>
        <name>[4Fe-4S] cluster</name>
        <dbReference type="ChEBI" id="CHEBI:49883"/>
        <label>2</label>
    </ligand>
</feature>
<feature type="binding site" evidence="14">
    <location>
        <position position="277"/>
    </location>
    <ligand>
        <name>[4Fe-4S] cluster</name>
        <dbReference type="ChEBI" id="CHEBI:49883"/>
        <label>2</label>
    </ligand>
</feature>
<dbReference type="PIRSF" id="PIRSF000310">
    <property type="entry name" value="NiFe_hyd_ssu"/>
    <property type="match status" value="1"/>
</dbReference>
<dbReference type="EC" id="1.12.2.1" evidence="17"/>
<evidence type="ECO:0000256" key="6">
    <source>
        <dbReference type="ARBA" id="ARBA00022485"/>
    </source>
</evidence>
<feature type="binding site" evidence="14">
    <location>
        <position position="212"/>
    </location>
    <ligand>
        <name>[4Fe-4S] cluster</name>
        <dbReference type="ChEBI" id="CHEBI:49883"/>
        <label>1</label>
    </ligand>
</feature>
<feature type="domain" description="Cytochrome-c3 hydrogenase C-terminal" evidence="16">
    <location>
        <begin position="244"/>
        <end position="327"/>
    </location>
</feature>
<dbReference type="GO" id="GO:0051538">
    <property type="term" value="F:3 iron, 4 sulfur cluster binding"/>
    <property type="evidence" value="ECO:0007669"/>
    <property type="project" value="UniProtKB-KW"/>
</dbReference>
<dbReference type="STRING" id="177437.HRM2_22350"/>
<keyword evidence="8" id="KW-0732">Signal</keyword>
<dbReference type="PANTHER" id="PTHR30013:SF7">
    <property type="entry name" value="HYDROGENASE-2 SMALL CHAIN"/>
    <property type="match status" value="1"/>
</dbReference>
<keyword evidence="11 14" id="KW-0408">Iron</keyword>
<organism evidence="17 18">
    <name type="scientific">Desulforapulum autotrophicum (strain ATCC 43914 / DSM 3382 / VKM B-1955 / HRM2)</name>
    <name type="common">Desulfobacterium autotrophicum</name>
    <dbReference type="NCBI Taxonomy" id="177437"/>
    <lineage>
        <taxon>Bacteria</taxon>
        <taxon>Pseudomonadati</taxon>
        <taxon>Thermodesulfobacteriota</taxon>
        <taxon>Desulfobacteria</taxon>
        <taxon>Desulfobacterales</taxon>
        <taxon>Desulfobacteraceae</taxon>
        <taxon>Desulforapulum</taxon>
    </lineage>
</organism>
<feature type="binding site" evidence="14">
    <location>
        <position position="292"/>
    </location>
    <ligand>
        <name>[3Fe-4S] cluster</name>
        <dbReference type="ChEBI" id="CHEBI:21137"/>
    </ligand>
</feature>
<comment type="subunit">
    <text evidence="5">Heterodimer of a large and a small subunit.</text>
</comment>
<evidence type="ECO:0000256" key="10">
    <source>
        <dbReference type="ARBA" id="ARBA00023002"/>
    </source>
</evidence>
<keyword evidence="9" id="KW-0574">Periplasm</keyword>
<evidence type="ECO:0000256" key="3">
    <source>
        <dbReference type="ARBA" id="ARBA00004418"/>
    </source>
</evidence>
<dbReference type="NCBIfam" id="TIGR01409">
    <property type="entry name" value="TAT_signal_seq"/>
    <property type="match status" value="1"/>
</dbReference>
<gene>
    <name evidence="17" type="primary">hynB</name>
    <name evidence="17" type="ordered locus">HRM2_22350</name>
</gene>
<comment type="subcellular location">
    <subcellularLocation>
        <location evidence="3">Periplasm</location>
    </subcellularLocation>
</comment>
<dbReference type="InterPro" id="IPR019546">
    <property type="entry name" value="TAT_signal_bac_arc"/>
</dbReference>
<dbReference type="InterPro" id="IPR006311">
    <property type="entry name" value="TAT_signal"/>
</dbReference>
<dbReference type="InterPro" id="IPR027394">
    <property type="entry name" value="Cytochrome-c3_hydrogenase_C"/>
</dbReference>
<dbReference type="NCBIfam" id="TIGR00391">
    <property type="entry name" value="hydA"/>
    <property type="match status" value="1"/>
</dbReference>
<dbReference type="EMBL" id="CP001087">
    <property type="protein sequence ID" value="ACN15333.1"/>
    <property type="molecule type" value="Genomic_DNA"/>
</dbReference>
<evidence type="ECO:0000256" key="2">
    <source>
        <dbReference type="ARBA" id="ARBA00001966"/>
    </source>
</evidence>
<evidence type="ECO:0000259" key="16">
    <source>
        <dbReference type="Pfam" id="PF14720"/>
    </source>
</evidence>
<keyword evidence="13 14" id="KW-0003">3Fe-4S</keyword>
<feature type="binding site" evidence="14">
    <location>
        <position position="311"/>
    </location>
    <ligand>
        <name>[3Fe-4S] cluster</name>
        <dbReference type="ChEBI" id="CHEBI:21137"/>
    </ligand>
</feature>
<dbReference type="AlphaFoldDB" id="C0QEJ1"/>
<dbReference type="PRINTS" id="PR00614">
    <property type="entry name" value="NIHGNASESMLL"/>
</dbReference>
<comment type="cofactor">
    <cofactor evidence="1">
        <name>[3Fe-4S] cluster</name>
        <dbReference type="ChEBI" id="CHEBI:21137"/>
    </cofactor>
</comment>
<dbReference type="GO" id="GO:0044569">
    <property type="term" value="C:[Ni-Fe] hydrogenase complex"/>
    <property type="evidence" value="ECO:0007669"/>
    <property type="project" value="TreeGrafter"/>
</dbReference>
<evidence type="ECO:0000313" key="17">
    <source>
        <dbReference type="EMBL" id="ACN15333.1"/>
    </source>
</evidence>
<evidence type="ECO:0000256" key="12">
    <source>
        <dbReference type="ARBA" id="ARBA00023014"/>
    </source>
</evidence>
<dbReference type="InterPro" id="IPR006137">
    <property type="entry name" value="NADH_UbQ_OxRdtase-like_20kDa"/>
</dbReference>
<dbReference type="GO" id="GO:0009055">
    <property type="term" value="F:electron transfer activity"/>
    <property type="evidence" value="ECO:0007669"/>
    <property type="project" value="TreeGrafter"/>
</dbReference>
<dbReference type="GO" id="GO:0016020">
    <property type="term" value="C:membrane"/>
    <property type="evidence" value="ECO:0007669"/>
    <property type="project" value="TreeGrafter"/>
</dbReference>
<dbReference type="GO" id="GO:0008901">
    <property type="term" value="F:ferredoxin hydrogenase activity"/>
    <property type="evidence" value="ECO:0007669"/>
    <property type="project" value="InterPro"/>
</dbReference>
<dbReference type="InterPro" id="IPR001821">
    <property type="entry name" value="NiFe_hydrogenase_ssu"/>
</dbReference>
<keyword evidence="12 14" id="KW-0411">Iron-sulfur</keyword>
<evidence type="ECO:0000256" key="13">
    <source>
        <dbReference type="ARBA" id="ARBA00023291"/>
    </source>
</evidence>
<evidence type="ECO:0000256" key="9">
    <source>
        <dbReference type="ARBA" id="ARBA00022764"/>
    </source>
</evidence>
<dbReference type="GO" id="GO:0051539">
    <property type="term" value="F:4 iron, 4 sulfur cluster binding"/>
    <property type="evidence" value="ECO:0007669"/>
    <property type="project" value="UniProtKB-KW"/>
</dbReference>
<evidence type="ECO:0000256" key="7">
    <source>
        <dbReference type="ARBA" id="ARBA00022723"/>
    </source>
</evidence>
<dbReference type="Gene3D" id="3.40.50.700">
    <property type="entry name" value="NADH:ubiquinone oxidoreductase-like, 20kDa subunit"/>
    <property type="match status" value="1"/>
</dbReference>
<feature type="binding site" evidence="14">
    <location>
        <position position="83"/>
    </location>
    <ligand>
        <name>[4Fe-4S] cluster</name>
        <dbReference type="ChEBI" id="CHEBI:49883"/>
        <label>1</label>
    </ligand>
</feature>
<name>C0QEJ1_DESAH</name>
<feature type="binding site" evidence="14">
    <location>
        <position position="314"/>
    </location>
    <ligand>
        <name>[3Fe-4S] cluster</name>
        <dbReference type="ChEBI" id="CHEBI:21137"/>
    </ligand>
</feature>
<comment type="cofactor">
    <cofactor evidence="2">
        <name>[4Fe-4S] cluster</name>
        <dbReference type="ChEBI" id="CHEBI:49883"/>
    </cofactor>
</comment>
<dbReference type="eggNOG" id="COG1740">
    <property type="taxonomic scope" value="Bacteria"/>
</dbReference>
<dbReference type="InterPro" id="IPR037024">
    <property type="entry name" value="NiFe_Hase_small_N_sf"/>
</dbReference>
<keyword evidence="10 17" id="KW-0560">Oxidoreductase</keyword>